<feature type="transmembrane region" description="Helical" evidence="1">
    <location>
        <begin position="33"/>
        <end position="50"/>
    </location>
</feature>
<name>A0AB73H2B3_9XANT</name>
<dbReference type="RefSeq" id="WP_184578607.1">
    <property type="nucleotide sequence ID" value="NZ_JACIIQ010000022.1"/>
</dbReference>
<evidence type="ECO:0000313" key="2">
    <source>
        <dbReference type="EMBL" id="MBB5672338.1"/>
    </source>
</evidence>
<evidence type="ECO:0008006" key="3">
    <source>
        <dbReference type="Google" id="ProtNLM"/>
    </source>
</evidence>
<comment type="caution">
    <text evidence="2">The sequence shown here is derived from an EMBL/GenBank/DDBJ whole genome shotgun (WGS) entry which is preliminary data.</text>
</comment>
<gene>
    <name evidence="2" type="ORF">FHR65_003936</name>
</gene>
<keyword evidence="1" id="KW-1133">Transmembrane helix</keyword>
<protein>
    <recommendedName>
        <fullName evidence="3">Transmembrane protein</fullName>
    </recommendedName>
</protein>
<dbReference type="Proteomes" id="UP000528595">
    <property type="component" value="Unassembled WGS sequence"/>
</dbReference>
<keyword evidence="1" id="KW-0812">Transmembrane</keyword>
<dbReference type="EMBL" id="JACIIQ010000022">
    <property type="protein sequence ID" value="MBB5672338.1"/>
    <property type="molecule type" value="Genomic_DNA"/>
</dbReference>
<evidence type="ECO:0000256" key="1">
    <source>
        <dbReference type="SAM" id="Phobius"/>
    </source>
</evidence>
<keyword evidence="1" id="KW-0472">Membrane</keyword>
<accession>A0AB73H2B3</accession>
<feature type="transmembrane region" description="Helical" evidence="1">
    <location>
        <begin position="9"/>
        <end position="27"/>
    </location>
</feature>
<reference evidence="2" key="1">
    <citation type="submission" date="2020-08" db="EMBL/GenBank/DDBJ databases">
        <title>Studying the diversity of plant-associated saprophytic bacteria and their role in host health and plant-pathogen interactions.</title>
        <authorList>
            <person name="Potnis N."/>
        </authorList>
    </citation>
    <scope>NUCLEOTIDE SEQUENCE</scope>
    <source>
        <strain evidence="2">F21</strain>
    </source>
</reference>
<feature type="transmembrane region" description="Helical" evidence="1">
    <location>
        <begin position="97"/>
        <end position="123"/>
    </location>
</feature>
<sequence length="138" mass="14942">MTFQLHRPTIFQAASVAIALYAILTWSKLPPPWAVATAAILAAVAAVALLDGLWKHVFYLAYAVICCTAMTSLVRHFSLDLVTAYGESTAVDLWQQLQFLIAAGMPYLTMALVISWAGFQALLKGRAAMRPARNVSAS</sequence>
<dbReference type="AlphaFoldDB" id="A0AB73H2B3"/>
<feature type="transmembrane region" description="Helical" evidence="1">
    <location>
        <begin position="57"/>
        <end position="77"/>
    </location>
</feature>
<proteinExistence type="predicted"/>
<organism evidence="2">
    <name type="scientific">Xanthomonas arboricola</name>
    <dbReference type="NCBI Taxonomy" id="56448"/>
    <lineage>
        <taxon>Bacteria</taxon>
        <taxon>Pseudomonadati</taxon>
        <taxon>Pseudomonadota</taxon>
        <taxon>Gammaproteobacteria</taxon>
        <taxon>Lysobacterales</taxon>
        <taxon>Lysobacteraceae</taxon>
        <taxon>Xanthomonas</taxon>
    </lineage>
</organism>